<dbReference type="GO" id="GO:0046872">
    <property type="term" value="F:metal ion binding"/>
    <property type="evidence" value="ECO:0007669"/>
    <property type="project" value="InterPro"/>
</dbReference>
<dbReference type="SUPFAM" id="SSF140959">
    <property type="entry name" value="Indolic compounds 2,3-dioxygenase-like"/>
    <property type="match status" value="1"/>
</dbReference>
<dbReference type="PANTHER" id="PTHR10138:SF0">
    <property type="entry name" value="TRYPTOPHAN 2,3-DIOXYGENASE"/>
    <property type="match status" value="1"/>
</dbReference>
<proteinExistence type="predicted"/>
<accession>A0A5Q0H5D2</accession>
<evidence type="ECO:0000313" key="1">
    <source>
        <dbReference type="EMBL" id="QFZ21203.1"/>
    </source>
</evidence>
<protein>
    <submittedName>
        <fullName evidence="1">Tryptophan 2,3-dioxygenase</fullName>
    </submittedName>
</protein>
<dbReference type="Gene3D" id="1.20.58.480">
    <property type="match status" value="2"/>
</dbReference>
<keyword evidence="1" id="KW-0223">Dioxygenase</keyword>
<dbReference type="GO" id="GO:0019441">
    <property type="term" value="P:L-tryptophan catabolic process to kynurenine"/>
    <property type="evidence" value="ECO:0007669"/>
    <property type="project" value="InterPro"/>
</dbReference>
<dbReference type="PANTHER" id="PTHR10138">
    <property type="entry name" value="TRYPTOPHAN 2,3-DIOXYGENASE"/>
    <property type="match status" value="1"/>
</dbReference>
<sequence length="238" mass="27252">MKDYSRQVLAGEGRDDYARYMRTDALLSLQRRPEEVVHRDELLFQVVHQSTELWLKLACAEVAEAADRITTDDLDTAIRLLGRAALGIDLVTNQLEMMGHLSPWDFQTIRTVLGHGSGADSPGWRSVQRHSRHLGRVFDELVRRRGIDLAELYRSKVDSAEQRLAEAMIEWDERISLWRVRHYKMATRVIGHQVVGTQGTPVDVLAKLISHKFFPELWQVRTELTLTGPMAEQPTGRT</sequence>
<keyword evidence="2" id="KW-1185">Reference proteome</keyword>
<dbReference type="GO" id="GO:0020037">
    <property type="term" value="F:heme binding"/>
    <property type="evidence" value="ECO:0007669"/>
    <property type="project" value="InterPro"/>
</dbReference>
<name>A0A5Q0H5D2_SACSY</name>
<dbReference type="Pfam" id="PF03301">
    <property type="entry name" value="Trp_dioxygenase"/>
    <property type="match status" value="1"/>
</dbReference>
<dbReference type="OrthoDB" id="9776847at2"/>
<dbReference type="InterPro" id="IPR004981">
    <property type="entry name" value="Trp_2_3_dOase"/>
</dbReference>
<dbReference type="GO" id="GO:0019442">
    <property type="term" value="P:L-tryptophan catabolic process to acetyl-CoA"/>
    <property type="evidence" value="ECO:0007669"/>
    <property type="project" value="TreeGrafter"/>
</dbReference>
<reference evidence="2" key="1">
    <citation type="journal article" date="2021" name="Curr. Microbiol.">
        <title>Complete genome of nocamycin-producing strain Saccharothrix syringae NRRL B-16468 reveals the biosynthetic potential for secondary metabolites.</title>
        <authorList>
            <person name="Mo X."/>
            <person name="Yang S."/>
        </authorList>
    </citation>
    <scope>NUCLEOTIDE SEQUENCE [LARGE SCALE GENOMIC DNA]</scope>
    <source>
        <strain evidence="2">ATCC 51364 / DSM 43886 / JCM 6844 / KCTC 9398 / NBRC 14523 / NRRL B-16468 / INA 2240</strain>
    </source>
</reference>
<evidence type="ECO:0000313" key="2">
    <source>
        <dbReference type="Proteomes" id="UP000325787"/>
    </source>
</evidence>
<dbReference type="Proteomes" id="UP000325787">
    <property type="component" value="Chromosome"/>
</dbReference>
<dbReference type="RefSeq" id="WP_033432049.1">
    <property type="nucleotide sequence ID" value="NZ_CP034550.1"/>
</dbReference>
<keyword evidence="1" id="KW-0560">Oxidoreductase</keyword>
<dbReference type="InterPro" id="IPR037217">
    <property type="entry name" value="Trp/Indoleamine_2_3_dOase-like"/>
</dbReference>
<dbReference type="GO" id="GO:0004833">
    <property type="term" value="F:L-tryptophan 2,3-dioxygenase activity"/>
    <property type="evidence" value="ECO:0007669"/>
    <property type="project" value="InterPro"/>
</dbReference>
<dbReference type="AlphaFoldDB" id="A0A5Q0H5D2"/>
<dbReference type="EMBL" id="CP034550">
    <property type="protein sequence ID" value="QFZ21203.1"/>
    <property type="molecule type" value="Genomic_DNA"/>
</dbReference>
<organism evidence="1 2">
    <name type="scientific">Saccharothrix syringae</name>
    <name type="common">Nocardiopsis syringae</name>
    <dbReference type="NCBI Taxonomy" id="103733"/>
    <lineage>
        <taxon>Bacteria</taxon>
        <taxon>Bacillati</taxon>
        <taxon>Actinomycetota</taxon>
        <taxon>Actinomycetes</taxon>
        <taxon>Pseudonocardiales</taxon>
        <taxon>Pseudonocardiaceae</taxon>
        <taxon>Saccharothrix</taxon>
    </lineage>
</organism>
<gene>
    <name evidence="1" type="ORF">EKG83_30860</name>
</gene>
<dbReference type="KEGG" id="ssyi:EKG83_30860"/>